<feature type="region of interest" description="Disordered" evidence="1">
    <location>
        <begin position="262"/>
        <end position="490"/>
    </location>
</feature>
<evidence type="ECO:0000313" key="2">
    <source>
        <dbReference type="EMBL" id="KAH6756497.1"/>
    </source>
</evidence>
<feature type="region of interest" description="Disordered" evidence="1">
    <location>
        <begin position="158"/>
        <end position="228"/>
    </location>
</feature>
<feature type="compositionally biased region" description="Basic and acidic residues" evidence="1">
    <location>
        <begin position="537"/>
        <end position="552"/>
    </location>
</feature>
<feature type="compositionally biased region" description="Polar residues" evidence="1">
    <location>
        <begin position="439"/>
        <end position="451"/>
    </location>
</feature>
<feature type="compositionally biased region" description="Polar residues" evidence="1">
    <location>
        <begin position="13"/>
        <end position="29"/>
    </location>
</feature>
<feature type="compositionally biased region" description="Polar residues" evidence="1">
    <location>
        <begin position="415"/>
        <end position="430"/>
    </location>
</feature>
<feature type="compositionally biased region" description="Basic and acidic residues" evidence="1">
    <location>
        <begin position="339"/>
        <end position="348"/>
    </location>
</feature>
<organism evidence="2 3">
    <name type="scientific">Perilla frutescens var. hirtella</name>
    <name type="common">Perilla citriodora</name>
    <name type="synonym">Perilla setoyensis</name>
    <dbReference type="NCBI Taxonomy" id="608512"/>
    <lineage>
        <taxon>Eukaryota</taxon>
        <taxon>Viridiplantae</taxon>
        <taxon>Streptophyta</taxon>
        <taxon>Embryophyta</taxon>
        <taxon>Tracheophyta</taxon>
        <taxon>Spermatophyta</taxon>
        <taxon>Magnoliopsida</taxon>
        <taxon>eudicotyledons</taxon>
        <taxon>Gunneridae</taxon>
        <taxon>Pentapetalae</taxon>
        <taxon>asterids</taxon>
        <taxon>lamiids</taxon>
        <taxon>Lamiales</taxon>
        <taxon>Lamiaceae</taxon>
        <taxon>Nepetoideae</taxon>
        <taxon>Elsholtzieae</taxon>
        <taxon>Perilla</taxon>
    </lineage>
</organism>
<feature type="compositionally biased region" description="Basic and acidic residues" evidence="1">
    <location>
        <begin position="572"/>
        <end position="582"/>
    </location>
</feature>
<dbReference type="EMBL" id="SDAM02029555">
    <property type="protein sequence ID" value="KAH6756497.1"/>
    <property type="molecule type" value="Genomic_DNA"/>
</dbReference>
<dbReference type="AlphaFoldDB" id="A0AAD4IPL9"/>
<protein>
    <submittedName>
        <fullName evidence="2">Uncharacterized protein</fullName>
    </submittedName>
</protein>
<dbReference type="Proteomes" id="UP001190926">
    <property type="component" value="Unassembled WGS sequence"/>
</dbReference>
<evidence type="ECO:0000313" key="3">
    <source>
        <dbReference type="Proteomes" id="UP001190926"/>
    </source>
</evidence>
<name>A0AAD4IPL9_PERFH</name>
<feature type="region of interest" description="Disordered" evidence="1">
    <location>
        <begin position="1"/>
        <end position="57"/>
    </location>
</feature>
<gene>
    <name evidence="2" type="ORF">C2S53_002248</name>
</gene>
<feature type="compositionally biased region" description="Polar residues" evidence="1">
    <location>
        <begin position="1198"/>
        <end position="1207"/>
    </location>
</feature>
<feature type="compositionally biased region" description="Polar residues" evidence="1">
    <location>
        <begin position="158"/>
        <end position="195"/>
    </location>
</feature>
<sequence length="1278" mass="139003">MDGNSRFELMSASPDTNFAGNYQSGQRGYSSPALGRSSSFREGSDSRNVSSGKVNSRGGAISLGEVPSLSQCLILEPIVMGDPRHARSGELRRVLANSVASNSEENSFVPVHLKNSPPAAVEELKRMRASVAETCVKASGRAKKLDEQITKLNKYVESLSSKKPQQQRNELLTNERSSGGTLKISQMHRNSSELASQKFDDRSKNVGLNKRSRTTTTESRPEGRNNTVLRQPMTVAKERDILKDNNADSDMAEEKIRRLPAGGEGWDKKMKRKRSVGAVSSRSIDNDGELKRNMHNKLSMDSSLLSGDSTHGFRSGASGGANKLEPMSSPAGSASRVTFKSEQEKTMLSRDVSGGPIKERPMGKVNVKLNNREENHTMTSTPIVKGKASRAPRSGSMAAANSAANVPRVAGTLESWEQTQVVNKSTSVGGPNNRKRSLPSGSSSPPITQWGGQRPQKMSRTRRTNLIPVSNNDEVPMQSEGCSPTEFGPRISIGGINTSLLSKSAANGSQNFKVKPENVSSPARLSESEESGAGENRMNDKGMGSKDPEERTANAGQNVGPSTIPIKKNKIVAKEDISDGVRRQGRSGRVSPFSRASISPTREKLDNVVATKPLRNVRSGSEKSGSKSGRPLKKLSDRKNFSRLGHVTNGGSPDCSGESDDDHEELLSAANFACSFSCNACSSAFWKTFEALFASIGPDEKSYLSQQLKFAEESFTSLSQYRSNGNSDQDDYQCEDIPASGSVSFRGNKCMNSSDRMDSVEHLQNSFVRGCSDSDKIYGRSTPLYQRVLSALIMEDEVEEFEETGFGRPRNSVNNSYLLSETESKHMDNLDFCEPVIGAQTRKSGNAHKIFPCNGNMDVDRSPSAVDYICNGELTQRDGGFVHSEVEVLVRLSRFDHAPQSLLANNSGISSFDFQYEQMGVEEKLVVELQSIGLFLEAVPALDDKEEEGINHEIAQLEKGLLEQVRKKKTCLDKIDKAIQEGNDIGRDPEQVAMDKLVELAFKKLLATKGAYASKHGIAKVSKQVALAFCKRTLARCQKFQDSGISCFSEPALREIVYASPPQFTEMELLPGVNLAAANDAFGTSIRLCDQGVTKNGPVSNRGKKKELSLDDVGGSVFRASSALGLSGGAKGKRSERERDSSKNGRLSMGGSKGERKSKSKPKQKTAQISMSGVNKFTEMGSEPANNSSNRRKDVRFMSSSGNAPSESSKDTKESLEFSALPLDNIDVIEELGVDCDTGEPQDLNSWFNFEVDGLHEDQDDTVGLEIPMDDLSDLLMF</sequence>
<dbReference type="PANTHER" id="PTHR31115">
    <property type="entry name" value="OS05G0107300 PROTEIN"/>
    <property type="match status" value="1"/>
</dbReference>
<feature type="region of interest" description="Disordered" evidence="1">
    <location>
        <begin position="1125"/>
        <end position="1215"/>
    </location>
</feature>
<feature type="compositionally biased region" description="Polar residues" evidence="1">
    <location>
        <begin position="36"/>
        <end position="54"/>
    </location>
</feature>
<feature type="compositionally biased region" description="Polar residues" evidence="1">
    <location>
        <begin position="1166"/>
        <end position="1175"/>
    </location>
</feature>
<feature type="region of interest" description="Disordered" evidence="1">
    <location>
        <begin position="508"/>
        <end position="662"/>
    </location>
</feature>
<feature type="compositionally biased region" description="Polar residues" evidence="1">
    <location>
        <begin position="508"/>
        <end position="523"/>
    </location>
</feature>
<reference evidence="2 3" key="1">
    <citation type="journal article" date="2021" name="Nat. Commun.">
        <title>Incipient diploidization of the medicinal plant Perilla within 10,000 years.</title>
        <authorList>
            <person name="Zhang Y."/>
            <person name="Shen Q."/>
            <person name="Leng L."/>
            <person name="Zhang D."/>
            <person name="Chen S."/>
            <person name="Shi Y."/>
            <person name="Ning Z."/>
            <person name="Chen S."/>
        </authorList>
    </citation>
    <scope>NUCLEOTIDE SEQUENCE [LARGE SCALE GENOMIC DNA]</scope>
    <source>
        <strain evidence="3">cv. PC099</strain>
    </source>
</reference>
<proteinExistence type="predicted"/>
<feature type="compositionally biased region" description="Low complexity" evidence="1">
    <location>
        <begin position="299"/>
        <end position="309"/>
    </location>
</feature>
<evidence type="ECO:0000256" key="1">
    <source>
        <dbReference type="SAM" id="MobiDB-lite"/>
    </source>
</evidence>
<comment type="caution">
    <text evidence="2">The sequence shown here is derived from an EMBL/GenBank/DDBJ whole genome shotgun (WGS) entry which is preliminary data.</text>
</comment>
<keyword evidence="3" id="KW-1185">Reference proteome</keyword>
<feature type="compositionally biased region" description="Low complexity" evidence="1">
    <location>
        <begin position="396"/>
        <end position="405"/>
    </location>
</feature>
<dbReference type="PANTHER" id="PTHR31115:SF2">
    <property type="entry name" value="OS05G0107300 PROTEIN"/>
    <property type="match status" value="1"/>
</dbReference>
<accession>A0AAD4IPL9</accession>
<feature type="compositionally biased region" description="Basic and acidic residues" evidence="1">
    <location>
        <begin position="1133"/>
        <end position="1143"/>
    </location>
</feature>